<keyword evidence="5" id="KW-0067">ATP-binding</keyword>
<dbReference type="SMART" id="SM00811">
    <property type="entry name" value="Alpha_kinase"/>
    <property type="match status" value="1"/>
</dbReference>
<name>A0A7S4NHG7_GUITH</name>
<sequence length="373" mass="42788">MFSVSNRDECNVEAVKEYYLRSVGGRWQVRRCVYRISKLPFADGGFRVCHKAWKEGEEEGRTYVIKYFKKASHASRYFDEALGQVLSVDLCRKFRARARGVQVSFLPICIVEFEDGRNAFVERFLDGEFQKYNNNHGYVQKTNPIPQAFSHFTWTWSKGKLLICDIQGTESEWTDPQIHTIDGDGFGCGNRGLKGMYDFFNTHQCNEWCEKLKLSPSDKLEVLDMLEHERKSLSLKHKLSNASDCAFSPRSSHKPLMLYLLKSAKSESQMVTNNPLSGNPGLPNDGIRTEQNKDALFPRIRVHNLNIPDDAERKKSSSKVSLKLSNVFEVAVKLIRTLSPRSSDQHYSSPRPGDMTEKEGKQHQRLLGYQKKS</sequence>
<keyword evidence="1" id="KW-0723">Serine/threonine-protein kinase</keyword>
<dbReference type="GO" id="GO:0004674">
    <property type="term" value="F:protein serine/threonine kinase activity"/>
    <property type="evidence" value="ECO:0007669"/>
    <property type="project" value="UniProtKB-KW"/>
</dbReference>
<dbReference type="GO" id="GO:0005524">
    <property type="term" value="F:ATP binding"/>
    <property type="evidence" value="ECO:0007669"/>
    <property type="project" value="UniProtKB-KW"/>
</dbReference>
<reference evidence="8" key="1">
    <citation type="submission" date="2021-01" db="EMBL/GenBank/DDBJ databases">
        <authorList>
            <person name="Corre E."/>
            <person name="Pelletier E."/>
            <person name="Niang G."/>
            <person name="Scheremetjew M."/>
            <person name="Finn R."/>
            <person name="Kale V."/>
            <person name="Holt S."/>
            <person name="Cochrane G."/>
            <person name="Meng A."/>
            <person name="Brown T."/>
            <person name="Cohen L."/>
        </authorList>
    </citation>
    <scope>NUCLEOTIDE SEQUENCE</scope>
    <source>
        <strain evidence="8">CCMP 2712</strain>
    </source>
</reference>
<dbReference type="GO" id="GO:1903013">
    <property type="term" value="P:response to differentiation-inducing factor 1"/>
    <property type="evidence" value="ECO:0007669"/>
    <property type="project" value="TreeGrafter"/>
</dbReference>
<dbReference type="EMBL" id="HBKN01013105">
    <property type="protein sequence ID" value="CAE2286572.1"/>
    <property type="molecule type" value="Transcribed_RNA"/>
</dbReference>
<dbReference type="CDD" id="cd04515">
    <property type="entry name" value="Alpha_kinase"/>
    <property type="match status" value="1"/>
</dbReference>
<dbReference type="InterPro" id="IPR051852">
    <property type="entry name" value="Alpha-type_PK"/>
</dbReference>
<dbReference type="SUPFAM" id="SSF56112">
    <property type="entry name" value="Protein kinase-like (PK-like)"/>
    <property type="match status" value="1"/>
</dbReference>
<protein>
    <recommendedName>
        <fullName evidence="7">Alpha-type protein kinase domain-containing protein</fullName>
    </recommendedName>
</protein>
<evidence type="ECO:0000256" key="4">
    <source>
        <dbReference type="ARBA" id="ARBA00022777"/>
    </source>
</evidence>
<organism evidence="8">
    <name type="scientific">Guillardia theta</name>
    <name type="common">Cryptophyte</name>
    <name type="synonym">Cryptomonas phi</name>
    <dbReference type="NCBI Taxonomy" id="55529"/>
    <lineage>
        <taxon>Eukaryota</taxon>
        <taxon>Cryptophyceae</taxon>
        <taxon>Pyrenomonadales</taxon>
        <taxon>Geminigeraceae</taxon>
        <taxon>Guillardia</taxon>
    </lineage>
</organism>
<evidence type="ECO:0000256" key="5">
    <source>
        <dbReference type="ARBA" id="ARBA00022840"/>
    </source>
</evidence>
<dbReference type="PANTHER" id="PTHR45992:SF2">
    <property type="entry name" value="EUKARYOTIC ELONGATION FACTOR 2 KINASE"/>
    <property type="match status" value="1"/>
</dbReference>
<evidence type="ECO:0000313" key="8">
    <source>
        <dbReference type="EMBL" id="CAE2286572.1"/>
    </source>
</evidence>
<evidence type="ECO:0000256" key="6">
    <source>
        <dbReference type="SAM" id="MobiDB-lite"/>
    </source>
</evidence>
<keyword evidence="3" id="KW-0547">Nucleotide-binding</keyword>
<dbReference type="Gene3D" id="3.20.200.10">
    <property type="entry name" value="MHCK/EF2 kinase"/>
    <property type="match status" value="1"/>
</dbReference>
<dbReference type="PANTHER" id="PTHR45992">
    <property type="entry name" value="EUKARYOTIC ELONGATION FACTOR 2 KINASE-RELATED"/>
    <property type="match status" value="1"/>
</dbReference>
<accession>A0A7S4NHG7</accession>
<evidence type="ECO:0000256" key="1">
    <source>
        <dbReference type="ARBA" id="ARBA00022527"/>
    </source>
</evidence>
<dbReference type="Pfam" id="PF02816">
    <property type="entry name" value="Alpha_kinase"/>
    <property type="match status" value="1"/>
</dbReference>
<dbReference type="GO" id="GO:0031037">
    <property type="term" value="P:myosin II filament disassembly"/>
    <property type="evidence" value="ECO:0007669"/>
    <property type="project" value="TreeGrafter"/>
</dbReference>
<dbReference type="InterPro" id="IPR011009">
    <property type="entry name" value="Kinase-like_dom_sf"/>
</dbReference>
<dbReference type="InterPro" id="IPR004166">
    <property type="entry name" value="a-kinase_dom"/>
</dbReference>
<dbReference type="Gene3D" id="3.30.200.20">
    <property type="entry name" value="Phosphorylase Kinase, domain 1"/>
    <property type="match status" value="1"/>
</dbReference>
<proteinExistence type="predicted"/>
<evidence type="ECO:0000259" key="7">
    <source>
        <dbReference type="PROSITE" id="PS51158"/>
    </source>
</evidence>
<evidence type="ECO:0000256" key="3">
    <source>
        <dbReference type="ARBA" id="ARBA00022741"/>
    </source>
</evidence>
<keyword evidence="4" id="KW-0418">Kinase</keyword>
<feature type="region of interest" description="Disordered" evidence="6">
    <location>
        <begin position="340"/>
        <end position="373"/>
    </location>
</feature>
<gene>
    <name evidence="8" type="ORF">GTHE00462_LOCUS10228</name>
</gene>
<dbReference type="AlphaFoldDB" id="A0A7S4NHG7"/>
<keyword evidence="2" id="KW-0808">Transferase</keyword>
<dbReference type="PROSITE" id="PS51158">
    <property type="entry name" value="ALPHA_KINASE"/>
    <property type="match status" value="1"/>
</dbReference>
<evidence type="ECO:0000256" key="2">
    <source>
        <dbReference type="ARBA" id="ARBA00022679"/>
    </source>
</evidence>
<feature type="domain" description="Alpha-type protein kinase" evidence="7">
    <location>
        <begin position="19"/>
        <end position="217"/>
    </location>
</feature>